<dbReference type="Pfam" id="PF13911">
    <property type="entry name" value="AhpC-TSA_2"/>
    <property type="match status" value="1"/>
</dbReference>
<sequence length="221" mass="24944">MAGHRTSTTSTTSSNSMGRSIRSSLQHKMDLAQMPPVYKIPLWDLNCQFDMVKLAAQDRKLALAATVKETGTDDQGLLEFYKEYFHSYPIYQDEKWQLYKAMGGRKLGILTILKAMLGARKRLKAQNIVSSKQNHKTDGWMAGGVLIFDKKGQLIYVLEEQAGKPFDMDKLKLAIAEARRSNLVDKQNKQQEDYSESMHIQEDAQTVRSSMASDTGSALEE</sequence>
<evidence type="ECO:0000313" key="2">
    <source>
        <dbReference type="EMBL" id="CAB9518323.1"/>
    </source>
</evidence>
<dbReference type="Proteomes" id="UP001153069">
    <property type="component" value="Unassembled WGS sequence"/>
</dbReference>
<keyword evidence="3" id="KW-1185">Reference proteome</keyword>
<evidence type="ECO:0000256" key="1">
    <source>
        <dbReference type="SAM" id="MobiDB-lite"/>
    </source>
</evidence>
<protein>
    <submittedName>
        <fullName evidence="2">Uncharacterized protein</fullName>
    </submittedName>
</protein>
<dbReference type="EMBL" id="CAICTM010000921">
    <property type="protein sequence ID" value="CAB9518323.1"/>
    <property type="molecule type" value="Genomic_DNA"/>
</dbReference>
<organism evidence="2 3">
    <name type="scientific">Seminavis robusta</name>
    <dbReference type="NCBI Taxonomy" id="568900"/>
    <lineage>
        <taxon>Eukaryota</taxon>
        <taxon>Sar</taxon>
        <taxon>Stramenopiles</taxon>
        <taxon>Ochrophyta</taxon>
        <taxon>Bacillariophyta</taxon>
        <taxon>Bacillariophyceae</taxon>
        <taxon>Bacillariophycidae</taxon>
        <taxon>Naviculales</taxon>
        <taxon>Naviculaceae</taxon>
        <taxon>Seminavis</taxon>
    </lineage>
</organism>
<accession>A0A9N8HPS4</accession>
<name>A0A9N8HPS4_9STRA</name>
<dbReference type="OrthoDB" id="40962at2759"/>
<dbReference type="AlphaFoldDB" id="A0A9N8HPS4"/>
<reference evidence="2" key="1">
    <citation type="submission" date="2020-06" db="EMBL/GenBank/DDBJ databases">
        <authorList>
            <consortium name="Plant Systems Biology data submission"/>
        </authorList>
    </citation>
    <scope>NUCLEOTIDE SEQUENCE</scope>
    <source>
        <strain evidence="2">D6</strain>
    </source>
</reference>
<comment type="caution">
    <text evidence="2">The sequence shown here is derived from an EMBL/GenBank/DDBJ whole genome shotgun (WGS) entry which is preliminary data.</text>
</comment>
<feature type="region of interest" description="Disordered" evidence="1">
    <location>
        <begin position="183"/>
        <end position="221"/>
    </location>
</feature>
<feature type="compositionally biased region" description="Polar residues" evidence="1">
    <location>
        <begin position="203"/>
        <end position="221"/>
    </location>
</feature>
<proteinExistence type="predicted"/>
<gene>
    <name evidence="2" type="ORF">SEMRO_923_G220770.1</name>
</gene>
<dbReference type="InterPro" id="IPR032801">
    <property type="entry name" value="PXL2A/B/C"/>
</dbReference>
<feature type="compositionally biased region" description="Basic and acidic residues" evidence="1">
    <location>
        <begin position="183"/>
        <end position="192"/>
    </location>
</feature>
<evidence type="ECO:0000313" key="3">
    <source>
        <dbReference type="Proteomes" id="UP001153069"/>
    </source>
</evidence>